<name>A0ABS9DS10_9PROT</name>
<feature type="transmembrane region" description="Helical" evidence="1">
    <location>
        <begin position="102"/>
        <end position="126"/>
    </location>
</feature>
<accession>A0ABS9DS10</accession>
<keyword evidence="1" id="KW-0812">Transmembrane</keyword>
<dbReference type="EMBL" id="JAKGBZ010000003">
    <property type="protein sequence ID" value="MCF3945526.1"/>
    <property type="molecule type" value="Genomic_DNA"/>
</dbReference>
<evidence type="ECO:0000313" key="2">
    <source>
        <dbReference type="EMBL" id="MCF3945526.1"/>
    </source>
</evidence>
<dbReference type="RefSeq" id="WP_235702768.1">
    <property type="nucleotide sequence ID" value="NZ_JAKGBZ010000003.1"/>
</dbReference>
<protein>
    <submittedName>
        <fullName evidence="2">Uncharacterized protein</fullName>
    </submittedName>
</protein>
<keyword evidence="3" id="KW-1185">Reference proteome</keyword>
<evidence type="ECO:0000256" key="1">
    <source>
        <dbReference type="SAM" id="Phobius"/>
    </source>
</evidence>
<keyword evidence="1" id="KW-0472">Membrane</keyword>
<sequence length="127" mass="12783">MMTIVFATLTVAALFGGCLAIGHLRGTEMAGSGFAWVWIAKMIHGAIGAAGFAALIVVLGRHRPIASMGLGGFGIGAEILLGVALCLGLSMAGMAWRGRRPAGFVVAAHATAAIAGLTLVLAIVSLR</sequence>
<proteinExistence type="predicted"/>
<gene>
    <name evidence="2" type="ORF">L2A60_02355</name>
</gene>
<organism evidence="2 3">
    <name type="scientific">Acidiphilium iwatense</name>
    <dbReference type="NCBI Taxonomy" id="768198"/>
    <lineage>
        <taxon>Bacteria</taxon>
        <taxon>Pseudomonadati</taxon>
        <taxon>Pseudomonadota</taxon>
        <taxon>Alphaproteobacteria</taxon>
        <taxon>Acetobacterales</taxon>
        <taxon>Acidocellaceae</taxon>
        <taxon>Acidiphilium</taxon>
    </lineage>
</organism>
<feature type="transmembrane region" description="Helical" evidence="1">
    <location>
        <begin position="70"/>
        <end position="96"/>
    </location>
</feature>
<evidence type="ECO:0000313" key="3">
    <source>
        <dbReference type="Proteomes" id="UP001521209"/>
    </source>
</evidence>
<comment type="caution">
    <text evidence="2">The sequence shown here is derived from an EMBL/GenBank/DDBJ whole genome shotgun (WGS) entry which is preliminary data.</text>
</comment>
<dbReference type="Proteomes" id="UP001521209">
    <property type="component" value="Unassembled WGS sequence"/>
</dbReference>
<feature type="transmembrane region" description="Helical" evidence="1">
    <location>
        <begin position="36"/>
        <end position="58"/>
    </location>
</feature>
<keyword evidence="1" id="KW-1133">Transmembrane helix</keyword>
<reference evidence="2 3" key="1">
    <citation type="submission" date="2022-01" db="EMBL/GenBank/DDBJ databases">
        <authorList>
            <person name="Won M."/>
            <person name="Kim S.-J."/>
            <person name="Kwon S.-W."/>
        </authorList>
    </citation>
    <scope>NUCLEOTIDE SEQUENCE [LARGE SCALE GENOMIC DNA]</scope>
    <source>
        <strain evidence="2 3">KCTC 23505</strain>
    </source>
</reference>